<dbReference type="CDD" id="cd11304">
    <property type="entry name" value="Cadherin_repeat"/>
    <property type="match status" value="1"/>
</dbReference>
<dbReference type="PANTHER" id="PTHR24028:SF296">
    <property type="entry name" value="PROTOCADHERIN 1 GAMMA 11 PRECURSOR-RELATED"/>
    <property type="match status" value="1"/>
</dbReference>
<dbReference type="Proteomes" id="UP000314982">
    <property type="component" value="Unassembled WGS sequence"/>
</dbReference>
<dbReference type="Ensembl" id="ENSHHUT00000073594.1">
    <property type="protein sequence ID" value="ENSHHUP00000071222.1"/>
    <property type="gene ID" value="ENSHHUG00000041867.1"/>
</dbReference>
<reference evidence="6" key="1">
    <citation type="submission" date="2018-06" db="EMBL/GenBank/DDBJ databases">
        <title>Genome assembly of Danube salmon.</title>
        <authorList>
            <person name="Macqueen D.J."/>
            <person name="Gundappa M.K."/>
        </authorList>
    </citation>
    <scope>NUCLEOTIDE SEQUENCE [LARGE SCALE GENOMIC DNA]</scope>
</reference>
<dbReference type="Pfam" id="PF08266">
    <property type="entry name" value="Cadherin_2"/>
    <property type="match status" value="1"/>
</dbReference>
<dbReference type="STRING" id="62062.ENSHHUP00000071222"/>
<dbReference type="SUPFAM" id="SSF49313">
    <property type="entry name" value="Cadherin-like"/>
    <property type="match status" value="1"/>
</dbReference>
<dbReference type="GO" id="GO:0005886">
    <property type="term" value="C:plasma membrane"/>
    <property type="evidence" value="ECO:0007669"/>
    <property type="project" value="TreeGrafter"/>
</dbReference>
<reference evidence="5" key="3">
    <citation type="submission" date="2025-09" db="UniProtKB">
        <authorList>
            <consortium name="Ensembl"/>
        </authorList>
    </citation>
    <scope>IDENTIFICATION</scope>
</reference>
<proteinExistence type="predicted"/>
<dbReference type="GeneTree" id="ENSGT00940000165759"/>
<dbReference type="GO" id="GO:0005509">
    <property type="term" value="F:calcium ion binding"/>
    <property type="evidence" value="ECO:0007669"/>
    <property type="project" value="InterPro"/>
</dbReference>
<comment type="subcellular location">
    <subcellularLocation>
        <location evidence="1">Membrane</location>
    </subcellularLocation>
</comment>
<protein>
    <recommendedName>
        <fullName evidence="4">Cadherin N-terminal domain-containing protein</fullName>
    </recommendedName>
</protein>
<reference evidence="5" key="2">
    <citation type="submission" date="2025-08" db="UniProtKB">
        <authorList>
            <consortium name="Ensembl"/>
        </authorList>
    </citation>
    <scope>IDENTIFICATION</scope>
</reference>
<keyword evidence="3" id="KW-0325">Glycoprotein</keyword>
<dbReference type="InterPro" id="IPR015919">
    <property type="entry name" value="Cadherin-like_sf"/>
</dbReference>
<dbReference type="InterPro" id="IPR013164">
    <property type="entry name" value="Cadherin_N"/>
</dbReference>
<evidence type="ECO:0000256" key="3">
    <source>
        <dbReference type="ARBA" id="ARBA00023180"/>
    </source>
</evidence>
<sequence length="135" mass="15434">MALVGFLQPKYLKWRLCCGLQWQVLIFLLYFSHIVSGQIRYSIPEEMKTGSLIGNVAQDLGLDLKRLRAGRARIVTGESIQYTELKTDKGILVVSERIDREQLCGDITPCSFSFEMILENPMELHHTSIQVKTDM</sequence>
<name>A0A4W5Q5H0_9TELE</name>
<evidence type="ECO:0000256" key="2">
    <source>
        <dbReference type="ARBA" id="ARBA00023136"/>
    </source>
</evidence>
<evidence type="ECO:0000313" key="5">
    <source>
        <dbReference type="Ensembl" id="ENSHHUP00000071222.1"/>
    </source>
</evidence>
<keyword evidence="2" id="KW-0472">Membrane</keyword>
<dbReference type="Gene3D" id="2.60.40.60">
    <property type="entry name" value="Cadherins"/>
    <property type="match status" value="1"/>
</dbReference>
<dbReference type="FunFam" id="2.60.40.60:FF:000006">
    <property type="entry name" value="Protocadherin alpha 2"/>
    <property type="match status" value="1"/>
</dbReference>
<dbReference type="AlphaFoldDB" id="A0A4W5Q5H0"/>
<dbReference type="GO" id="GO:0007155">
    <property type="term" value="P:cell adhesion"/>
    <property type="evidence" value="ECO:0007669"/>
    <property type="project" value="TreeGrafter"/>
</dbReference>
<evidence type="ECO:0000256" key="1">
    <source>
        <dbReference type="ARBA" id="ARBA00004370"/>
    </source>
</evidence>
<dbReference type="PANTHER" id="PTHR24028">
    <property type="entry name" value="CADHERIN-87A"/>
    <property type="match status" value="1"/>
</dbReference>
<dbReference type="InterPro" id="IPR050174">
    <property type="entry name" value="Protocadherin/Cadherin-CA"/>
</dbReference>
<keyword evidence="6" id="KW-1185">Reference proteome</keyword>
<evidence type="ECO:0000259" key="4">
    <source>
        <dbReference type="Pfam" id="PF08266"/>
    </source>
</evidence>
<organism evidence="5 6">
    <name type="scientific">Hucho hucho</name>
    <name type="common">huchen</name>
    <dbReference type="NCBI Taxonomy" id="62062"/>
    <lineage>
        <taxon>Eukaryota</taxon>
        <taxon>Metazoa</taxon>
        <taxon>Chordata</taxon>
        <taxon>Craniata</taxon>
        <taxon>Vertebrata</taxon>
        <taxon>Euteleostomi</taxon>
        <taxon>Actinopterygii</taxon>
        <taxon>Neopterygii</taxon>
        <taxon>Teleostei</taxon>
        <taxon>Protacanthopterygii</taxon>
        <taxon>Salmoniformes</taxon>
        <taxon>Salmonidae</taxon>
        <taxon>Salmoninae</taxon>
        <taxon>Hucho</taxon>
    </lineage>
</organism>
<accession>A0A4W5Q5H0</accession>
<evidence type="ECO:0000313" key="6">
    <source>
        <dbReference type="Proteomes" id="UP000314982"/>
    </source>
</evidence>
<feature type="domain" description="Cadherin N-terminal" evidence="4">
    <location>
        <begin position="38"/>
        <end position="120"/>
    </location>
</feature>